<reference evidence="2 3" key="1">
    <citation type="submission" date="2020-01" db="EMBL/GenBank/DDBJ databases">
        <title>Muricauda sediminis sp.nov. 40Bstr401.</title>
        <authorList>
            <person name="Xue Z."/>
            <person name="Zhu S."/>
            <person name="Ren N."/>
            <person name="Chen T."/>
            <person name="Chen X."/>
            <person name="Chen J."/>
            <person name="Yang J."/>
        </authorList>
    </citation>
    <scope>NUCLEOTIDE SEQUENCE [LARGE SCALE GENOMIC DNA]</scope>
    <source>
        <strain evidence="2 3">40Bstr401</strain>
    </source>
</reference>
<dbReference type="SUPFAM" id="SSF47781">
    <property type="entry name" value="RuvA domain 2-like"/>
    <property type="match status" value="2"/>
</dbReference>
<keyword evidence="1" id="KW-0812">Transmembrane</keyword>
<dbReference type="GO" id="GO:0015627">
    <property type="term" value="C:type II protein secretion system complex"/>
    <property type="evidence" value="ECO:0007669"/>
    <property type="project" value="TreeGrafter"/>
</dbReference>
<dbReference type="GO" id="GO:0015628">
    <property type="term" value="P:protein secretion by the type II secretion system"/>
    <property type="evidence" value="ECO:0007669"/>
    <property type="project" value="TreeGrafter"/>
</dbReference>
<evidence type="ECO:0000313" key="2">
    <source>
        <dbReference type="EMBL" id="NDV44535.1"/>
    </source>
</evidence>
<dbReference type="RefSeq" id="WP_163635972.1">
    <property type="nucleotide sequence ID" value="NZ_JAAAMI010000008.1"/>
</dbReference>
<dbReference type="PANTHER" id="PTHR21180">
    <property type="entry name" value="ENDONUCLEASE/EXONUCLEASE/PHOSPHATASE FAMILY DOMAIN-CONTAINING PROTEIN 1"/>
    <property type="match status" value="1"/>
</dbReference>
<dbReference type="Pfam" id="PF12836">
    <property type="entry name" value="HHH_3"/>
    <property type="match status" value="2"/>
</dbReference>
<dbReference type="Proteomes" id="UP000468707">
    <property type="component" value="Unassembled WGS sequence"/>
</dbReference>
<evidence type="ECO:0000313" key="3">
    <source>
        <dbReference type="Proteomes" id="UP000468707"/>
    </source>
</evidence>
<sequence length="286" mass="33009">MNTKSHFRFNKQERSGIFFLFLVIIALQVAFYVLKTKPFVGETRIFVDEVAQIMLDSLKSAVHEDGYMMYPFNPNYISDEKGYTLGMSVEELDRLFVFREKDQFMNSPEAFQKVTQVSDSLLSVIAPYFKFPDWKKRDLPSKTNNQNIRTKELFTLRDLNSASAEDLKTINGIGETLSARIVKFRDRLGGFLINEQLYDVYGLSPEVADKLLSRYQVLQPPIIQKINLNTANVDQLANVAYLNHKLAQQIVQYREANGNFDSLDELTNVTSFPTERIDRIKLYLAL</sequence>
<accession>A0A6I5KX49</accession>
<keyword evidence="1" id="KW-0472">Membrane</keyword>
<feature type="transmembrane region" description="Helical" evidence="1">
    <location>
        <begin position="16"/>
        <end position="34"/>
    </location>
</feature>
<name>A0A6I5KX49_9FLAO</name>
<dbReference type="InterPro" id="IPR010994">
    <property type="entry name" value="RuvA_2-like"/>
</dbReference>
<dbReference type="EMBL" id="JAAAMI010000008">
    <property type="protein sequence ID" value="NDV44535.1"/>
    <property type="molecule type" value="Genomic_DNA"/>
</dbReference>
<gene>
    <name evidence="2" type="ORF">GTK07_14500</name>
</gene>
<evidence type="ECO:0000256" key="1">
    <source>
        <dbReference type="SAM" id="Phobius"/>
    </source>
</evidence>
<keyword evidence="1" id="KW-1133">Transmembrane helix</keyword>
<keyword evidence="3" id="KW-1185">Reference proteome</keyword>
<proteinExistence type="predicted"/>
<comment type="caution">
    <text evidence="2">The sequence shown here is derived from an EMBL/GenBank/DDBJ whole genome shotgun (WGS) entry which is preliminary data.</text>
</comment>
<dbReference type="PANTHER" id="PTHR21180:SF32">
    <property type="entry name" value="ENDONUCLEASE_EXONUCLEASE_PHOSPHATASE FAMILY DOMAIN-CONTAINING PROTEIN 1"/>
    <property type="match status" value="1"/>
</dbReference>
<organism evidence="2 3">
    <name type="scientific">Flagellimonas sediminis</name>
    <dbReference type="NCBI Taxonomy" id="2696468"/>
    <lineage>
        <taxon>Bacteria</taxon>
        <taxon>Pseudomonadati</taxon>
        <taxon>Bacteroidota</taxon>
        <taxon>Flavobacteriia</taxon>
        <taxon>Flavobacteriales</taxon>
        <taxon>Flavobacteriaceae</taxon>
        <taxon>Flagellimonas</taxon>
    </lineage>
</organism>
<dbReference type="Gene3D" id="1.10.150.280">
    <property type="entry name" value="AF1531-like domain"/>
    <property type="match status" value="2"/>
</dbReference>
<protein>
    <submittedName>
        <fullName evidence="2">Helix-hairpin-helix domain-containing protein</fullName>
    </submittedName>
</protein>
<dbReference type="AlphaFoldDB" id="A0A6I5KX49"/>
<dbReference type="InterPro" id="IPR051675">
    <property type="entry name" value="Endo/Exo/Phosphatase_dom_1"/>
</dbReference>